<protein>
    <recommendedName>
        <fullName evidence="8 9">Ribosomal RNA-processing protein 8</fullName>
        <ecNumber evidence="9">2.1.1.-</ecNumber>
    </recommendedName>
</protein>
<evidence type="ECO:0000256" key="7">
    <source>
        <dbReference type="ARBA" id="ARBA00023242"/>
    </source>
</evidence>
<gene>
    <name evidence="12" type="primary">rrp8</name>
    <name evidence="11" type="ORF">SJAG_03713</name>
</gene>
<feature type="compositionally biased region" description="Basic and acidic residues" evidence="10">
    <location>
        <begin position="59"/>
        <end position="75"/>
    </location>
</feature>
<dbReference type="GO" id="GO:0016433">
    <property type="term" value="F:rRNA (adenine) methyltransferase activity"/>
    <property type="evidence" value="ECO:0000318"/>
    <property type="project" value="GO_Central"/>
</dbReference>
<dbReference type="HOGENOM" id="CLU_027694_2_0_1"/>
<evidence type="ECO:0000256" key="8">
    <source>
        <dbReference type="ARBA" id="ARBA00076672"/>
    </source>
</evidence>
<evidence type="ECO:0000256" key="4">
    <source>
        <dbReference type="ARBA" id="ARBA00022603"/>
    </source>
</evidence>
<comment type="subcellular location">
    <subcellularLocation>
        <location evidence="1 9">Nucleus</location>
        <location evidence="1 9">Nucleolus</location>
    </subcellularLocation>
</comment>
<evidence type="ECO:0000313" key="13">
    <source>
        <dbReference type="Proteomes" id="UP000001744"/>
    </source>
</evidence>
<dbReference type="OrthoDB" id="10258825at2759"/>
<dbReference type="eggNOG" id="KOG3045">
    <property type="taxonomic scope" value="Eukaryota"/>
</dbReference>
<keyword evidence="6 9" id="KW-0949">S-adenosyl-L-methionine</keyword>
<dbReference type="GO" id="GO:0030686">
    <property type="term" value="C:90S preribosome"/>
    <property type="evidence" value="ECO:0007669"/>
    <property type="project" value="EnsemblFungi"/>
</dbReference>
<dbReference type="SUPFAM" id="SSF53335">
    <property type="entry name" value="S-adenosyl-L-methionine-dependent methyltransferases"/>
    <property type="match status" value="1"/>
</dbReference>
<name>B6K4Z8_SCHJY</name>
<feature type="compositionally biased region" description="Basic residues" evidence="10">
    <location>
        <begin position="18"/>
        <end position="35"/>
    </location>
</feature>
<dbReference type="InterPro" id="IPR007823">
    <property type="entry name" value="RRP8"/>
</dbReference>
<evidence type="ECO:0000256" key="6">
    <source>
        <dbReference type="ARBA" id="ARBA00022691"/>
    </source>
</evidence>
<dbReference type="AlphaFoldDB" id="B6K4Z8"/>
<proteinExistence type="inferred from homology"/>
<dbReference type="GO" id="GO:0106142">
    <property type="term" value="F:rRNA (adenine-N1-)-methyltransferase activity"/>
    <property type="evidence" value="ECO:0007669"/>
    <property type="project" value="EnsemblFungi"/>
</dbReference>
<evidence type="ECO:0000313" key="12">
    <source>
        <dbReference type="JaponicusDB" id="SJAG_03713"/>
    </source>
</evidence>
<feature type="region of interest" description="Disordered" evidence="10">
    <location>
        <begin position="1"/>
        <end position="93"/>
    </location>
</feature>
<dbReference type="Proteomes" id="UP000001744">
    <property type="component" value="Unassembled WGS sequence"/>
</dbReference>
<keyword evidence="3 9" id="KW-0698">rRNA processing</keyword>
<dbReference type="InterPro" id="IPR042036">
    <property type="entry name" value="RRP8_N"/>
</dbReference>
<evidence type="ECO:0000256" key="10">
    <source>
        <dbReference type="SAM" id="MobiDB-lite"/>
    </source>
</evidence>
<dbReference type="EC" id="2.1.1.-" evidence="9"/>
<dbReference type="GO" id="GO:0042273">
    <property type="term" value="P:ribosomal large subunit biogenesis"/>
    <property type="evidence" value="ECO:0000318"/>
    <property type="project" value="GO_Central"/>
</dbReference>
<organism evidence="11 13">
    <name type="scientific">Schizosaccharomyces japonicus (strain yFS275 / FY16936)</name>
    <name type="common">Fission yeast</name>
    <dbReference type="NCBI Taxonomy" id="402676"/>
    <lineage>
        <taxon>Eukaryota</taxon>
        <taxon>Fungi</taxon>
        <taxon>Dikarya</taxon>
        <taxon>Ascomycota</taxon>
        <taxon>Taphrinomycotina</taxon>
        <taxon>Schizosaccharomycetes</taxon>
        <taxon>Schizosaccharomycetales</taxon>
        <taxon>Schizosaccharomycetaceae</taxon>
        <taxon>Schizosaccharomyces</taxon>
    </lineage>
</organism>
<keyword evidence="5 9" id="KW-0808">Transferase</keyword>
<dbReference type="InterPro" id="IPR029063">
    <property type="entry name" value="SAM-dependent_MTases_sf"/>
</dbReference>
<keyword evidence="7 9" id="KW-0539">Nucleus</keyword>
<dbReference type="GeneID" id="7052229"/>
<dbReference type="Pfam" id="PF05148">
    <property type="entry name" value="Methyltransf_8"/>
    <property type="match status" value="1"/>
</dbReference>
<dbReference type="OMA" id="KWPTNPL"/>
<dbReference type="STRING" id="402676.B6K4Z8"/>
<dbReference type="CDD" id="cd02440">
    <property type="entry name" value="AdoMet_MTases"/>
    <property type="match status" value="1"/>
</dbReference>
<evidence type="ECO:0000313" key="11">
    <source>
        <dbReference type="EMBL" id="EEB08555.1"/>
    </source>
</evidence>
<dbReference type="RefSeq" id="XP_002174848.1">
    <property type="nucleotide sequence ID" value="XM_002174812.2"/>
</dbReference>
<evidence type="ECO:0000256" key="1">
    <source>
        <dbReference type="ARBA" id="ARBA00004604"/>
    </source>
</evidence>
<evidence type="ECO:0000256" key="5">
    <source>
        <dbReference type="ARBA" id="ARBA00022679"/>
    </source>
</evidence>
<evidence type="ECO:0000256" key="2">
    <source>
        <dbReference type="ARBA" id="ARBA00006301"/>
    </source>
</evidence>
<dbReference type="JaponicusDB" id="SJAG_03713">
    <property type="gene designation" value="rrp8"/>
</dbReference>
<evidence type="ECO:0000256" key="3">
    <source>
        <dbReference type="ARBA" id="ARBA00022552"/>
    </source>
</evidence>
<evidence type="ECO:0000256" key="9">
    <source>
        <dbReference type="RuleBase" id="RU365074"/>
    </source>
</evidence>
<dbReference type="Gene3D" id="1.10.10.2150">
    <property type="entry name" value="Ribosomal RNA-processing protein 8, N-terminal domain"/>
    <property type="match status" value="1"/>
</dbReference>
<dbReference type="SMR" id="B6K4Z8"/>
<accession>B6K4Z8</accession>
<dbReference type="PANTHER" id="PTHR12787:SF0">
    <property type="entry name" value="RIBOSOMAL RNA-PROCESSING PROTEIN 8"/>
    <property type="match status" value="1"/>
</dbReference>
<comment type="function">
    <text evidence="9">S-adenosyl-L-methionine-dependent methyltransferase that specifically methylates the N(1) position of adenine in helix 25.1 in 25S rRNA. Required both for ribosomal 40S and 60S subunits biogenesis. Required for efficient pre-rRNA cleavage at site A2.</text>
</comment>
<dbReference type="VEuPathDB" id="FungiDB:SJAG_03713"/>
<keyword evidence="4 9" id="KW-0489">Methyltransferase</keyword>
<dbReference type="GO" id="GO:0005730">
    <property type="term" value="C:nucleolus"/>
    <property type="evidence" value="ECO:0000318"/>
    <property type="project" value="GO_Central"/>
</dbReference>
<sequence length="317" mass="36253">MFNVSWDIKTASPATSKKQGKNNASKKRPQKRKRSNNSEEKSTNTAQEKSLGKKKSNGRKPDEKKPGKNDADVKLAKSTKTAPPKRPKLTSLQQKMKEKLDGAAFRWINEKLYTTDSADAVKLFSEHPEMFHTYHTGFRHQVESWPENPVDIFIGFIKEQFFEDKKRDVYIADLGCGDAKIALECASMKHIHVSSFDLVAHNERVTAADIAHLPLEAGTMDVAIFCLSLMGTNLDTFLREAHRVLKPDGELWVAEIKSRFTDKRGKVFGEELTKVGFELEHMYEENKMFTLFQFRRVEQGETDTLPVLLNPCIYKRR</sequence>
<comment type="similarity">
    <text evidence="2 9">Belongs to the methyltransferase superfamily. RRP8 family.</text>
</comment>
<keyword evidence="13" id="KW-1185">Reference proteome</keyword>
<dbReference type="Gene3D" id="3.40.50.150">
    <property type="entry name" value="Vaccinia Virus protein VP39"/>
    <property type="match status" value="1"/>
</dbReference>
<dbReference type="GO" id="GO:0031167">
    <property type="term" value="P:rRNA methylation"/>
    <property type="evidence" value="ECO:0000318"/>
    <property type="project" value="GO_Central"/>
</dbReference>
<dbReference type="EMBL" id="KE651167">
    <property type="protein sequence ID" value="EEB08555.1"/>
    <property type="molecule type" value="Genomic_DNA"/>
</dbReference>
<dbReference type="FunFam" id="1.10.10.2150:FF:000001">
    <property type="entry name" value="Ribosomal RNA-processing protein 8"/>
    <property type="match status" value="1"/>
</dbReference>
<dbReference type="PANTHER" id="PTHR12787">
    <property type="entry name" value="RIBOSOMAL RNA-PROCESSING PROTEIN 8"/>
    <property type="match status" value="1"/>
</dbReference>
<reference evidence="11 13" key="1">
    <citation type="journal article" date="2011" name="Science">
        <title>Comparative functional genomics of the fission yeasts.</title>
        <authorList>
            <person name="Rhind N."/>
            <person name="Chen Z."/>
            <person name="Yassour M."/>
            <person name="Thompson D.A."/>
            <person name="Haas B.J."/>
            <person name="Habib N."/>
            <person name="Wapinski I."/>
            <person name="Roy S."/>
            <person name="Lin M.F."/>
            <person name="Heiman D.I."/>
            <person name="Young S.K."/>
            <person name="Furuya K."/>
            <person name="Guo Y."/>
            <person name="Pidoux A."/>
            <person name="Chen H.M."/>
            <person name="Robbertse B."/>
            <person name="Goldberg J.M."/>
            <person name="Aoki K."/>
            <person name="Bayne E.H."/>
            <person name="Berlin A.M."/>
            <person name="Desjardins C.A."/>
            <person name="Dobbs E."/>
            <person name="Dukaj L."/>
            <person name="Fan L."/>
            <person name="FitzGerald M.G."/>
            <person name="French C."/>
            <person name="Gujja S."/>
            <person name="Hansen K."/>
            <person name="Keifenheim D."/>
            <person name="Levin J.Z."/>
            <person name="Mosher R.A."/>
            <person name="Mueller C.A."/>
            <person name="Pfiffner J."/>
            <person name="Priest M."/>
            <person name="Russ C."/>
            <person name="Smialowska A."/>
            <person name="Swoboda P."/>
            <person name="Sykes S.M."/>
            <person name="Vaughn M."/>
            <person name="Vengrova S."/>
            <person name="Yoder R."/>
            <person name="Zeng Q."/>
            <person name="Allshire R."/>
            <person name="Baulcombe D."/>
            <person name="Birren B.W."/>
            <person name="Brown W."/>
            <person name="Ekwall K."/>
            <person name="Kellis M."/>
            <person name="Leatherwood J."/>
            <person name="Levin H."/>
            <person name="Margalit H."/>
            <person name="Martienssen R."/>
            <person name="Nieduszynski C.A."/>
            <person name="Spatafora J.W."/>
            <person name="Friedman N."/>
            <person name="Dalgaard J.Z."/>
            <person name="Baumann P."/>
            <person name="Niki H."/>
            <person name="Regev A."/>
            <person name="Nusbaum C."/>
        </authorList>
    </citation>
    <scope>NUCLEOTIDE SEQUENCE [LARGE SCALE GENOMIC DNA]</scope>
    <source>
        <strain evidence="13">yFS275 / FY16936</strain>
    </source>
</reference>